<feature type="non-terminal residue" evidence="2">
    <location>
        <position position="62"/>
    </location>
</feature>
<protein>
    <submittedName>
        <fullName evidence="2">IgGFc-binding protein-like protein</fullName>
    </submittedName>
</protein>
<keyword evidence="3" id="KW-1185">Reference proteome</keyword>
<proteinExistence type="predicted"/>
<dbReference type="EMBL" id="BRZM01007216">
    <property type="protein sequence ID" value="GLD53032.1"/>
    <property type="molecule type" value="Genomic_DNA"/>
</dbReference>
<evidence type="ECO:0000313" key="3">
    <source>
        <dbReference type="Proteomes" id="UP001279410"/>
    </source>
</evidence>
<name>A0AAD3MFJ9_LATJO</name>
<comment type="caution">
    <text evidence="2">The sequence shown here is derived from an EMBL/GenBank/DDBJ whole genome shotgun (WGS) entry which is preliminary data.</text>
</comment>
<accession>A0AAD3MFJ9</accession>
<dbReference type="Proteomes" id="UP001279410">
    <property type="component" value="Unassembled WGS sequence"/>
</dbReference>
<organism evidence="2 3">
    <name type="scientific">Lates japonicus</name>
    <name type="common">Japanese lates</name>
    <dbReference type="NCBI Taxonomy" id="270547"/>
    <lineage>
        <taxon>Eukaryota</taxon>
        <taxon>Metazoa</taxon>
        <taxon>Chordata</taxon>
        <taxon>Craniata</taxon>
        <taxon>Vertebrata</taxon>
        <taxon>Euteleostomi</taxon>
        <taxon>Actinopterygii</taxon>
        <taxon>Neopterygii</taxon>
        <taxon>Teleostei</taxon>
        <taxon>Neoteleostei</taxon>
        <taxon>Acanthomorphata</taxon>
        <taxon>Carangaria</taxon>
        <taxon>Carangaria incertae sedis</taxon>
        <taxon>Centropomidae</taxon>
        <taxon>Lates</taxon>
    </lineage>
</organism>
<reference evidence="2" key="1">
    <citation type="submission" date="2022-08" db="EMBL/GenBank/DDBJ databases">
        <title>Genome sequencing of akame (Lates japonicus).</title>
        <authorList>
            <person name="Hashiguchi Y."/>
            <person name="Takahashi H."/>
        </authorList>
    </citation>
    <scope>NUCLEOTIDE SEQUENCE</scope>
    <source>
        <strain evidence="2">Kochi</strain>
    </source>
</reference>
<sequence>MTSHFKLSYSITEKVIVTVSESMMDKVCGACDKLHPVRDFRELLEETMQQYMASFSAQDFPT</sequence>
<gene>
    <name evidence="1" type="ORF">AKAME5_002972800</name>
    <name evidence="2" type="ORF">AKAME5_002973000</name>
</gene>
<evidence type="ECO:0000313" key="2">
    <source>
        <dbReference type="EMBL" id="GLD53032.1"/>
    </source>
</evidence>
<dbReference type="EMBL" id="BRZM01007214">
    <property type="protein sequence ID" value="GLD53030.1"/>
    <property type="molecule type" value="Genomic_DNA"/>
</dbReference>
<evidence type="ECO:0000313" key="1">
    <source>
        <dbReference type="EMBL" id="GLD53030.1"/>
    </source>
</evidence>
<dbReference type="AlphaFoldDB" id="A0AAD3MFJ9"/>